<dbReference type="AlphaFoldDB" id="A0A840I299"/>
<dbReference type="GO" id="GO:0016747">
    <property type="term" value="F:acyltransferase activity, transferring groups other than amino-acyl groups"/>
    <property type="evidence" value="ECO:0007669"/>
    <property type="project" value="InterPro"/>
</dbReference>
<keyword evidence="4" id="KW-0378">Hydrolase</keyword>
<comment type="caution">
    <text evidence="4">The sequence shown here is derived from an EMBL/GenBank/DDBJ whole genome shotgun (WGS) entry which is preliminary data.</text>
</comment>
<dbReference type="PANTHER" id="PTHR32060">
    <property type="entry name" value="TAIL-SPECIFIC PROTEASE"/>
    <property type="match status" value="1"/>
</dbReference>
<dbReference type="InterPro" id="IPR005151">
    <property type="entry name" value="Tail-specific_protease"/>
</dbReference>
<dbReference type="GO" id="GO:0006508">
    <property type="term" value="P:proteolysis"/>
    <property type="evidence" value="ECO:0007669"/>
    <property type="project" value="UniProtKB-KW"/>
</dbReference>
<dbReference type="Gene3D" id="2.30.42.10">
    <property type="match status" value="1"/>
</dbReference>
<dbReference type="Proteomes" id="UP000563524">
    <property type="component" value="Unassembled WGS sequence"/>
</dbReference>
<dbReference type="GO" id="GO:0030288">
    <property type="term" value="C:outer membrane-bounded periplasmic space"/>
    <property type="evidence" value="ECO:0007669"/>
    <property type="project" value="TreeGrafter"/>
</dbReference>
<dbReference type="InterPro" id="IPR029045">
    <property type="entry name" value="ClpP/crotonase-like_dom_sf"/>
</dbReference>
<dbReference type="InterPro" id="IPR041613">
    <property type="entry name" value="Pept_S41_N"/>
</dbReference>
<dbReference type="GO" id="GO:0004175">
    <property type="term" value="F:endopeptidase activity"/>
    <property type="evidence" value="ECO:0007669"/>
    <property type="project" value="TreeGrafter"/>
</dbReference>
<sequence length="547" mass="58191">MISVMAGVHRSNAARCAALALLAACSGGGGGSSSSPQPSRAPTPAPTVSTAPTWEPGTYPASSTLANRCERPRTGVDLEGNPFPDRAGSLAYEKFWLRSWTHETYLWANEVPDRNPANYASPVAYFDTLKTTATTPSGTPKDDFHFSQPTEDYLRDRNSAPAASYGARLAVIDPYPPREVRVVYTDPGTPAAPVLARGDRILSVDGEDLVYGGETEAALDTINDGLFPRAAGETHVFEVQDTEGRKRSVTITSANLSEAPVNTVRVLDRDGGKVGYLLLNTFSPYATEAALADAVQTLADEAVSDLVLDLRYNGGGLLAIASQLSHMIAGPAYTRGQTFEQLRFNTGVGGTNPITGGHNDPVPFFAEGLGFSYDDGAVLPVLNLRRVYILTTEATCSASEAVINGLRGVDFEVELIGSTTCGKPYGFYPEDNCGQTYYTIQFQGVNDKGFGDYADGFAPTESFDGFAVSVPGCSVADDYTYPLGDPRERMLAAALQRRETGACPGLTMAKAAAPAWTRGAVQSGPPLIPRRAPLADERDMRLPGGRL</sequence>
<protein>
    <submittedName>
        <fullName evidence="4">C-terminal processing protease CtpA/Prc</fullName>
    </submittedName>
</protein>
<dbReference type="CDD" id="cd07561">
    <property type="entry name" value="Peptidase_S41_CPP_like"/>
    <property type="match status" value="1"/>
</dbReference>
<evidence type="ECO:0000313" key="5">
    <source>
        <dbReference type="Proteomes" id="UP000563524"/>
    </source>
</evidence>
<dbReference type="SUPFAM" id="SSF50156">
    <property type="entry name" value="PDZ domain-like"/>
    <property type="match status" value="1"/>
</dbReference>
<dbReference type="Pfam" id="PF18294">
    <property type="entry name" value="Pept_S41_N"/>
    <property type="match status" value="1"/>
</dbReference>
<feature type="domain" description="Peptidase S41 N-terminal" evidence="3">
    <location>
        <begin position="96"/>
        <end position="133"/>
    </location>
</feature>
<dbReference type="Gene3D" id="3.90.226.10">
    <property type="entry name" value="2-enoyl-CoA Hydratase, Chain A, domain 1"/>
    <property type="match status" value="1"/>
</dbReference>
<dbReference type="SUPFAM" id="SSF52096">
    <property type="entry name" value="ClpP/crotonase"/>
    <property type="match status" value="1"/>
</dbReference>
<reference evidence="4 5" key="1">
    <citation type="submission" date="2020-08" db="EMBL/GenBank/DDBJ databases">
        <title>Genomic Encyclopedia of Type Strains, Phase IV (KMG-IV): sequencing the most valuable type-strain genomes for metagenomic binning, comparative biology and taxonomic classification.</title>
        <authorList>
            <person name="Goeker M."/>
        </authorList>
    </citation>
    <scope>NUCLEOTIDE SEQUENCE [LARGE SCALE GENOMIC DNA]</scope>
    <source>
        <strain evidence="4 5">DSM 102850</strain>
    </source>
</reference>
<organism evidence="4 5">
    <name type="scientific">Parvularcula dongshanensis</name>
    <dbReference type="NCBI Taxonomy" id="1173995"/>
    <lineage>
        <taxon>Bacteria</taxon>
        <taxon>Pseudomonadati</taxon>
        <taxon>Pseudomonadota</taxon>
        <taxon>Alphaproteobacteria</taxon>
        <taxon>Parvularculales</taxon>
        <taxon>Parvularculaceae</taxon>
        <taxon>Parvularcula</taxon>
    </lineage>
</organism>
<dbReference type="Gene3D" id="3.30.750.170">
    <property type="match status" value="1"/>
</dbReference>
<dbReference type="InterPro" id="IPR020610">
    <property type="entry name" value="Thiolase_AS"/>
</dbReference>
<evidence type="ECO:0000259" key="3">
    <source>
        <dbReference type="Pfam" id="PF18294"/>
    </source>
</evidence>
<dbReference type="RefSeq" id="WP_183816048.1">
    <property type="nucleotide sequence ID" value="NZ_JACHOB010000001.1"/>
</dbReference>
<name>A0A840I299_9PROT</name>
<dbReference type="InterPro" id="IPR036034">
    <property type="entry name" value="PDZ_sf"/>
</dbReference>
<feature type="domain" description="Tail specific protease" evidence="2">
    <location>
        <begin position="273"/>
        <end position="423"/>
    </location>
</feature>
<dbReference type="PANTHER" id="PTHR32060:SF30">
    <property type="entry name" value="CARBOXY-TERMINAL PROCESSING PROTEASE CTPA"/>
    <property type="match status" value="1"/>
</dbReference>
<evidence type="ECO:0000259" key="2">
    <source>
        <dbReference type="Pfam" id="PF03572"/>
    </source>
</evidence>
<keyword evidence="5" id="KW-1185">Reference proteome</keyword>
<gene>
    <name evidence="4" type="ORF">GGQ59_000818</name>
</gene>
<feature type="region of interest" description="Disordered" evidence="1">
    <location>
        <begin position="28"/>
        <end position="65"/>
    </location>
</feature>
<dbReference type="Pfam" id="PF03572">
    <property type="entry name" value="Peptidase_S41"/>
    <property type="match status" value="1"/>
</dbReference>
<dbReference type="GO" id="GO:0007165">
    <property type="term" value="P:signal transduction"/>
    <property type="evidence" value="ECO:0007669"/>
    <property type="project" value="TreeGrafter"/>
</dbReference>
<evidence type="ECO:0000313" key="4">
    <source>
        <dbReference type="EMBL" id="MBB4658318.1"/>
    </source>
</evidence>
<feature type="region of interest" description="Disordered" evidence="1">
    <location>
        <begin position="520"/>
        <end position="547"/>
    </location>
</feature>
<dbReference type="EMBL" id="JACHOB010000001">
    <property type="protein sequence ID" value="MBB4658318.1"/>
    <property type="molecule type" value="Genomic_DNA"/>
</dbReference>
<dbReference type="GO" id="GO:0008236">
    <property type="term" value="F:serine-type peptidase activity"/>
    <property type="evidence" value="ECO:0007669"/>
    <property type="project" value="InterPro"/>
</dbReference>
<keyword evidence="4" id="KW-0645">Protease</keyword>
<evidence type="ECO:0000256" key="1">
    <source>
        <dbReference type="SAM" id="MobiDB-lite"/>
    </source>
</evidence>
<dbReference type="PROSITE" id="PS00099">
    <property type="entry name" value="THIOLASE_3"/>
    <property type="match status" value="1"/>
</dbReference>
<proteinExistence type="predicted"/>
<accession>A0A840I299</accession>